<dbReference type="OrthoDB" id="5653788at2"/>
<name>A0A222P018_9GAMM</name>
<evidence type="ECO:0000313" key="2">
    <source>
        <dbReference type="Proteomes" id="UP000201728"/>
    </source>
</evidence>
<evidence type="ECO:0000313" key="1">
    <source>
        <dbReference type="EMBL" id="ASQ45171.1"/>
    </source>
</evidence>
<gene>
    <name evidence="1" type="ORF">clem_03065</name>
</gene>
<reference evidence="1 2" key="1">
    <citation type="submission" date="2016-07" db="EMBL/GenBank/DDBJ databases">
        <authorList>
            <person name="Hassler H."/>
        </authorList>
    </citation>
    <scope>NUCLEOTIDE SEQUENCE [LARGE SCALE GENOMIC DNA]</scope>
    <source>
        <strain evidence="1 2">CDC-D5610</strain>
    </source>
</reference>
<proteinExistence type="predicted"/>
<keyword evidence="2" id="KW-1185">Reference proteome</keyword>
<dbReference type="EMBL" id="CP016397">
    <property type="protein sequence ID" value="ASQ45171.1"/>
    <property type="molecule type" value="Genomic_DNA"/>
</dbReference>
<evidence type="ECO:0008006" key="3">
    <source>
        <dbReference type="Google" id="ProtNLM"/>
    </source>
</evidence>
<dbReference type="Proteomes" id="UP000201728">
    <property type="component" value="Chromosome"/>
</dbReference>
<protein>
    <recommendedName>
        <fullName evidence="3">Peptidase C58 YopT-type domain-containing protein</fullName>
    </recommendedName>
</protein>
<dbReference type="RefSeq" id="WP_094090255.1">
    <property type="nucleotide sequence ID" value="NZ_CP016397.1"/>
</dbReference>
<accession>A0A222P018</accession>
<dbReference type="AlphaFoldDB" id="A0A222P018"/>
<sequence length="321" mass="37128">MGKEVLKEIGKEKILSQSTNREELPSYYKVTILKENAEKYRQQFLNFMAAKREHEQLQQALHHSSKLFALDQQKTVKFDQEGICFEVQLNKSLYKTLNNFVMKYDGLCELISNYVIMEDLLGKSEETLDLNKTSFKLRERLDGFIELQQIKSSNSNFLQEKIGLFAINQKKIKVSHILHVATFFEKLKAYFFNKYPFSLFPSNNIQNNDKTANVEVLTEKLNSLENGTYIKFCVFSKGFLSFTGHSMVIKKTGDNDFSFFDPNCGEKKHLTIDKLAAKINEAMKTYEGTNMAFMDGAQYIARLQAEHTELFITQTKSQVNP</sequence>
<organism evidence="1 2">
    <name type="scientific">Legionella clemsonensis</name>
    <dbReference type="NCBI Taxonomy" id="1867846"/>
    <lineage>
        <taxon>Bacteria</taxon>
        <taxon>Pseudomonadati</taxon>
        <taxon>Pseudomonadota</taxon>
        <taxon>Gammaproteobacteria</taxon>
        <taxon>Legionellales</taxon>
        <taxon>Legionellaceae</taxon>
        <taxon>Legionella</taxon>
    </lineage>
</organism>
<dbReference type="KEGG" id="lcd:clem_03065"/>